<protein>
    <submittedName>
        <fullName evidence="2">Zinc finger protein 577</fullName>
    </submittedName>
</protein>
<evidence type="ECO:0000313" key="3">
    <source>
        <dbReference type="Proteomes" id="UP000005640"/>
    </source>
</evidence>
<reference evidence="2" key="5">
    <citation type="submission" date="2025-09" db="UniProtKB">
        <authorList>
            <consortium name="Ensembl"/>
        </authorList>
    </citation>
    <scope>IDENTIFICATION</scope>
</reference>
<feature type="domain" description="KRAB" evidence="1">
    <location>
        <begin position="23"/>
        <end position="94"/>
    </location>
</feature>
<dbReference type="SMR" id="A0A1W2PRX5"/>
<evidence type="ECO:0000313" key="2">
    <source>
        <dbReference type="Ensembl" id="ENSP00000492704.1"/>
    </source>
</evidence>
<dbReference type="PANTHER" id="PTHR23232:SF161">
    <property type="entry name" value="KRAB DOMAIN-CONTAINING PROTEIN"/>
    <property type="match status" value="1"/>
</dbReference>
<accession>A0A1W2PRX5</accession>
<dbReference type="HGNC" id="HGNC:28673">
    <property type="gene designation" value="ZNF577"/>
</dbReference>
<dbReference type="AlphaFoldDB" id="A0A1W2PRX5"/>
<reference evidence="2" key="4">
    <citation type="submission" date="2025-08" db="UniProtKB">
        <authorList>
            <consortium name="Ensembl"/>
        </authorList>
    </citation>
    <scope>IDENTIFICATION</scope>
</reference>
<gene>
    <name evidence="2" type="primary">ZNF577</name>
</gene>
<evidence type="ECO:0000259" key="1">
    <source>
        <dbReference type="PROSITE" id="PS50805"/>
    </source>
</evidence>
<dbReference type="Proteomes" id="UP000005640">
    <property type="component" value="Chromosome 19"/>
</dbReference>
<dbReference type="EMBL" id="AC006272">
    <property type="status" value="NOT_ANNOTATED_CDS"/>
    <property type="molecule type" value="Genomic_DNA"/>
</dbReference>
<name>A0A1W2PRX5_HUMAN</name>
<keyword evidence="3" id="KW-1185">Reference proteome</keyword>
<dbReference type="SMART" id="SM00349">
    <property type="entry name" value="KRAB"/>
    <property type="match status" value="1"/>
</dbReference>
<dbReference type="ChiTaRS" id="ZNF577">
    <property type="organism name" value="human"/>
</dbReference>
<dbReference type="Ensembl" id="ENST00000638827.1">
    <property type="protein sequence ID" value="ENSP00000492704.1"/>
    <property type="gene ID" value="ENSG00000161551.16"/>
</dbReference>
<dbReference type="Ensembl" id="ENST00000638827.1">
    <property type="protein sequence ID" value="ENSP00000492704.1"/>
    <property type="gene ID" value="ENSG00000161551.15"/>
</dbReference>
<dbReference type="InterPro" id="IPR001909">
    <property type="entry name" value="KRAB"/>
</dbReference>
<reference evidence="2 3" key="1">
    <citation type="journal article" date="2001" name="Nature">
        <title>Initial sequencing and analysis of the human genome.</title>
        <authorList>
            <consortium name="International Human Genome Sequencing Consortium"/>
            <person name="Lander E.S."/>
            <person name="Linton L.M."/>
            <person name="Birren B."/>
            <person name="Nusbaum C."/>
            <person name="Zody M.C."/>
            <person name="Baldwin J."/>
            <person name="Devon K."/>
            <person name="Dewar K."/>
            <person name="Doyle M."/>
            <person name="FitzHugh W."/>
            <person name="Funke R."/>
            <person name="Gage D."/>
            <person name="Harris K."/>
            <person name="Heaford A."/>
            <person name="Howland J."/>
            <person name="Kann L."/>
            <person name="Lehoczky J."/>
            <person name="LeVine R."/>
            <person name="McEwan P."/>
            <person name="McKernan K."/>
            <person name="Meldrim J."/>
            <person name="Mesirov J.P."/>
            <person name="Miranda C."/>
            <person name="Morris W."/>
            <person name="Naylor J."/>
            <person name="Raymond C."/>
            <person name="Rosetti M."/>
            <person name="Santos R."/>
            <person name="Sheridan A."/>
            <person name="Sougnez C."/>
            <person name="Stange-Thomann N."/>
            <person name="Stojanovic N."/>
            <person name="Subramanian A."/>
            <person name="Wyman D."/>
            <person name="Rogers J."/>
            <person name="Sulston J."/>
            <person name="Ainscough R."/>
            <person name="Beck S."/>
            <person name="Bentley D."/>
            <person name="Burton J."/>
            <person name="Clee C."/>
            <person name="Carter N."/>
            <person name="Coulson A."/>
            <person name="Deadman R."/>
            <person name="Deloukas P."/>
            <person name="Dunham A."/>
            <person name="Dunham I."/>
            <person name="Durbin R."/>
            <person name="French L."/>
            <person name="Grafham D."/>
            <person name="Gregory S."/>
            <person name="Hubbard T."/>
            <person name="Humphray S."/>
            <person name="Hunt A."/>
            <person name="Jones M."/>
            <person name="Lloyd C."/>
            <person name="McMurray A."/>
            <person name="Matthews L."/>
            <person name="Mercer S."/>
            <person name="Milne S."/>
            <person name="Mullikin J.C."/>
            <person name="Mungall A."/>
            <person name="Plumb R."/>
            <person name="Ross M."/>
            <person name="Shownkeen R."/>
            <person name="Sims S."/>
            <person name="Waterston R.H."/>
            <person name="Wilson R.K."/>
            <person name="Hillier L.W."/>
            <person name="McPherson J.D."/>
            <person name="Marra M.A."/>
            <person name="Mardis E.R."/>
            <person name="Fulton L.A."/>
            <person name="Chinwalla A.T."/>
            <person name="Pepin K.H."/>
            <person name="Gish W.R."/>
            <person name="Chissoe S.L."/>
            <person name="Wendl M.C."/>
            <person name="Delehaunty K.D."/>
            <person name="Miner T.L."/>
            <person name="Delehaunty A."/>
            <person name="Kramer J.B."/>
            <person name="Cook L.L."/>
            <person name="Fulton R.S."/>
            <person name="Johnson D.L."/>
            <person name="Minx P.J."/>
            <person name="Clifton S.W."/>
            <person name="Hawkins T."/>
            <person name="Branscomb E."/>
            <person name="Predki P."/>
            <person name="Richardson P."/>
            <person name="Wenning S."/>
            <person name="Slezak T."/>
            <person name="Doggett N."/>
            <person name="Cheng J.F."/>
            <person name="Olsen A."/>
            <person name="Lucas S."/>
            <person name="Elkin C."/>
            <person name="Uberbacher E."/>
            <person name="Frazier M."/>
            <person name="Gibbs R.A."/>
            <person name="Muzny D.M."/>
            <person name="Scherer S.E."/>
            <person name="Bouck J.B."/>
            <person name="Sodergren E.J."/>
            <person name="Worley K.C."/>
            <person name="Rives C.M."/>
            <person name="Gorrell J.H."/>
            <person name="Metzker M.L."/>
            <person name="Naylor S.L."/>
            <person name="Kucherlapati R.S."/>
            <person name="Nelson D.L."/>
            <person name="Weinstock G.M."/>
            <person name="Sakaki Y."/>
            <person name="Fujiyama A."/>
            <person name="Hattori M."/>
            <person name="Yada T."/>
            <person name="Toyoda A."/>
            <person name="Itoh T."/>
            <person name="Kawagoe C."/>
            <person name="Watanabe H."/>
            <person name="Totoki Y."/>
            <person name="Taylor T."/>
            <person name="Weissenbach J."/>
            <person name="Heilig R."/>
            <person name="Saurin W."/>
            <person name="Artiguenave F."/>
            <person name="Brottier P."/>
            <person name="Bruls T."/>
            <person name="Pelletier E."/>
            <person name="Robert C."/>
            <person name="Wincker P."/>
            <person name="Smith D.R."/>
            <person name="Doucette-Stamm L."/>
            <person name="Rubenfield M."/>
            <person name="Weinstock K."/>
            <person name="Lee H.M."/>
            <person name="Dubois J."/>
            <person name="Rosenthal A."/>
            <person name="Platzer M."/>
            <person name="Nyakatura G."/>
            <person name="Taudien S."/>
            <person name="Rump A."/>
            <person name="Yang H."/>
            <person name="Yu J."/>
            <person name="Wang J."/>
            <person name="Huang G."/>
            <person name="Gu J."/>
            <person name="Hood L."/>
            <person name="Rowen L."/>
            <person name="Madan A."/>
            <person name="Qin S."/>
            <person name="Davis R.W."/>
            <person name="Federspiel N.A."/>
            <person name="Abola A.P."/>
            <person name="Proctor M.J."/>
            <person name="Myers R.M."/>
            <person name="Schmutz J."/>
            <person name="Dickson M."/>
            <person name="Grimwood J."/>
            <person name="Cox D.R."/>
            <person name="Olson M.V."/>
            <person name="Kaul R."/>
            <person name="Raymond C."/>
            <person name="Shimizu N."/>
            <person name="Kawasaki K."/>
            <person name="Minoshima S."/>
            <person name="Evans G.A."/>
            <person name="Athanasiou M."/>
            <person name="Schultz R."/>
            <person name="Roe B.A."/>
            <person name="Chen F."/>
            <person name="Pan H."/>
            <person name="Ramser J."/>
            <person name="Lehrach H."/>
            <person name="Reinhardt R."/>
            <person name="McCombie W.R."/>
            <person name="de la Bastide M."/>
            <person name="Dedhia N."/>
            <person name="Blocker H."/>
            <person name="Hornischer K."/>
            <person name="Nordsiek G."/>
            <person name="Agarwala R."/>
            <person name="Aravind L."/>
            <person name="Bailey J.A."/>
            <person name="Bateman A."/>
            <person name="Batzoglou S."/>
            <person name="Birney E."/>
            <person name="Bork P."/>
            <person name="Brown D.G."/>
            <person name="Burge C.B."/>
            <person name="Cerutti L."/>
            <person name="Chen H.C."/>
            <person name="Church D."/>
            <person name="Clamp M."/>
            <person name="Copley R.R."/>
            <person name="Doerks T."/>
            <person name="Eddy S.R."/>
            <person name="Eichler E.E."/>
            <person name="Furey T.S."/>
            <person name="Galagan J."/>
            <person name="Gilbert J.G."/>
            <person name="Harmon C."/>
            <person name="Hayashizaki Y."/>
            <person name="Haussler D."/>
            <person name="Hermjakob H."/>
            <person name="Hokamp K."/>
            <person name="Jang W."/>
            <person name="Johnson L.S."/>
            <person name="Jones T.A."/>
            <person name="Kasif S."/>
            <person name="Kaspryzk A."/>
            <person name="Kennedy S."/>
            <person name="Kent W.J."/>
            <person name="Kitts P."/>
            <person name="Koonin E.V."/>
            <person name="Korf I."/>
            <person name="Kulp D."/>
            <person name="Lancet D."/>
            <person name="Lowe T.M."/>
            <person name="McLysaght A."/>
            <person name="Mikkelsen T."/>
            <person name="Moran J.V."/>
            <person name="Mulder N."/>
            <person name="Pollara V.J."/>
            <person name="Ponting C.P."/>
            <person name="Schuler G."/>
            <person name="Schultz J."/>
            <person name="Slater G."/>
            <person name="Smit A.F."/>
            <person name="Stupka E."/>
            <person name="Szustakowski J."/>
            <person name="Thierry-Mieg D."/>
            <person name="Thierry-Mieg J."/>
            <person name="Wagner L."/>
            <person name="Wallis J."/>
            <person name="Wheeler R."/>
            <person name="Williams A."/>
            <person name="Wolf Y.I."/>
            <person name="Wolfe K.H."/>
            <person name="Yang S.P."/>
            <person name="Yeh R.F."/>
            <person name="Collins F."/>
            <person name="Guyer M.S."/>
            <person name="Peterson J."/>
            <person name="Felsenfeld A."/>
            <person name="Wetterstrand K.A."/>
            <person name="Patrinos A."/>
            <person name="Morgan M.J."/>
            <person name="de Jong P."/>
            <person name="Catanese J.J."/>
            <person name="Osoegawa K."/>
            <person name="Shizuya H."/>
            <person name="Choi S."/>
            <person name="Chen Y.J."/>
        </authorList>
    </citation>
    <scope>NUCLEOTIDE SEQUENCE [LARGE SCALE GENOMIC DNA]</scope>
</reference>
<dbReference type="InterPro" id="IPR050169">
    <property type="entry name" value="Krueppel_C2H2_ZnF"/>
</dbReference>
<dbReference type="Pfam" id="PF01352">
    <property type="entry name" value="KRAB"/>
    <property type="match status" value="1"/>
</dbReference>
<proteinExistence type="predicted"/>
<dbReference type="EMBL" id="AC005946">
    <property type="status" value="NOT_ANNOTATED_CDS"/>
    <property type="molecule type" value="Genomic_DNA"/>
</dbReference>
<dbReference type="GeneTree" id="ENSGT00940000163379"/>
<dbReference type="Bgee" id="ENSG00000161551">
    <property type="expression patterns" value="Expressed in left testis and 132 other cell types or tissues"/>
</dbReference>
<dbReference type="CDD" id="cd07765">
    <property type="entry name" value="KRAB_A-box"/>
    <property type="match status" value="1"/>
</dbReference>
<dbReference type="SUPFAM" id="SSF109640">
    <property type="entry name" value="KRAB domain (Kruppel-associated box)"/>
    <property type="match status" value="1"/>
</dbReference>
<dbReference type="PANTHER" id="PTHR23232">
    <property type="entry name" value="KRAB DOMAIN C2H2 ZINC FINGER"/>
    <property type="match status" value="1"/>
</dbReference>
<dbReference type="VEuPathDB" id="HostDB:ENSG00000161551"/>
<organism evidence="2 3">
    <name type="scientific">Homo sapiens</name>
    <name type="common">Human</name>
    <dbReference type="NCBI Taxonomy" id="9606"/>
    <lineage>
        <taxon>Eukaryota</taxon>
        <taxon>Metazoa</taxon>
        <taxon>Chordata</taxon>
        <taxon>Craniata</taxon>
        <taxon>Vertebrata</taxon>
        <taxon>Euteleostomi</taxon>
        <taxon>Mammalia</taxon>
        <taxon>Eutheria</taxon>
        <taxon>Euarchontoglires</taxon>
        <taxon>Primates</taxon>
        <taxon>Haplorrhini</taxon>
        <taxon>Catarrhini</taxon>
        <taxon>Hominidae</taxon>
        <taxon>Homo</taxon>
    </lineage>
</organism>
<reference evidence="2 3" key="3">
    <citation type="journal article" date="2004" name="Nature">
        <title>Finishing the euchromatic sequence of the human genome.</title>
        <authorList>
            <consortium name="International Human Genome Sequencing Consortium"/>
        </authorList>
    </citation>
    <scope>NUCLEOTIDE SEQUENCE [LARGE SCALE GENOMIC DNA]</scope>
</reference>
<dbReference type="EMBL" id="AC011460">
    <property type="status" value="NOT_ANNOTATED_CDS"/>
    <property type="molecule type" value="Genomic_DNA"/>
</dbReference>
<dbReference type="InterPro" id="IPR036051">
    <property type="entry name" value="KRAB_dom_sf"/>
</dbReference>
<sequence length="100" mass="11103">MKNATIVMSVRREQGSSSGEGSLSFEDVAVGFTREEWQFLDQSQKVLYKEVMLENYINLVSIGYRGTKPDSLFKLEQGEPPGIAEGAAHSQICPDADFLE</sequence>
<dbReference type="Gene3D" id="6.10.140.140">
    <property type="match status" value="1"/>
</dbReference>
<dbReference type="EMBL" id="AC074141">
    <property type="status" value="NOT_ANNOTATED_CDS"/>
    <property type="molecule type" value="Genomic_DNA"/>
</dbReference>
<dbReference type="PROSITE" id="PS50805">
    <property type="entry name" value="KRAB"/>
    <property type="match status" value="1"/>
</dbReference>
<dbReference type="OpenTargets" id="ENSG00000161551"/>
<dbReference type="GO" id="GO:0006355">
    <property type="term" value="P:regulation of DNA-templated transcription"/>
    <property type="evidence" value="ECO:0007669"/>
    <property type="project" value="InterPro"/>
</dbReference>
<reference evidence="2 3" key="2">
    <citation type="journal article" date="2004" name="Nature">
        <title>The DNA sequence and biology of human chromosome 19.</title>
        <authorList>
            <person name="Grimwood J."/>
            <person name="Gordon L.A."/>
            <person name="Olsen A."/>
            <person name="Terry A."/>
            <person name="Schmutz J."/>
            <person name="Lamerdin J."/>
            <person name="Hellsten U."/>
            <person name="Goodstein D."/>
            <person name="Couronne O."/>
            <person name="Tran-Gyamfi M."/>
            <person name="Aerts A."/>
            <person name="Altherr M."/>
            <person name="Ashworth L."/>
            <person name="Bajorek E."/>
            <person name="Black S."/>
            <person name="Branscomb E."/>
            <person name="Caenepeel S."/>
            <person name="Carrano A."/>
            <person name="Caoile C."/>
            <person name="Chan Y.M."/>
            <person name="Christensen M."/>
            <person name="Cleland C.A."/>
            <person name="Copeland A."/>
            <person name="Dalin E."/>
            <person name="Dehal P."/>
            <person name="Denys M."/>
            <person name="Detter J.C."/>
            <person name="Escobar J."/>
            <person name="Flowers D."/>
            <person name="Fotopulos D."/>
            <person name="Garcia C."/>
            <person name="Georgescu A.M."/>
            <person name="Glavina T."/>
            <person name="Gomez M."/>
            <person name="Gonzales E."/>
            <person name="Groza M."/>
            <person name="Hammon N."/>
            <person name="Hawkins T."/>
            <person name="Haydu L."/>
            <person name="Ho I."/>
            <person name="Huang W."/>
            <person name="Israni S."/>
            <person name="Jett J."/>
            <person name="Kadner K."/>
            <person name="Kimball H."/>
            <person name="Kobayashi A."/>
            <person name="Larionov V."/>
            <person name="Leem S.H."/>
            <person name="Lopez F."/>
            <person name="Lou Y."/>
            <person name="Lowry S."/>
            <person name="Malfatti S."/>
            <person name="Martinez D."/>
            <person name="McCready P."/>
            <person name="Medina C."/>
            <person name="Morgan J."/>
            <person name="Nelson K."/>
            <person name="Nolan M."/>
            <person name="Ovcharenko I."/>
            <person name="Pitluck S."/>
            <person name="Pollard M."/>
            <person name="Popkie A.P."/>
            <person name="Predki P."/>
            <person name="Quan G."/>
            <person name="Ramirez L."/>
            <person name="Rash S."/>
            <person name="Retterer J."/>
            <person name="Rodriguez A."/>
            <person name="Rogers S."/>
            <person name="Salamov A."/>
            <person name="Salazar A."/>
            <person name="She X."/>
            <person name="Smith D."/>
            <person name="Slezak T."/>
            <person name="Solovyev V."/>
            <person name="Thayer N."/>
            <person name="Tice H."/>
            <person name="Tsai M."/>
            <person name="Ustaszewska A."/>
            <person name="Vo N."/>
            <person name="Wagner M."/>
            <person name="Wheeler J."/>
            <person name="Wu K."/>
            <person name="Xie G."/>
            <person name="Yang J."/>
            <person name="Dubchak I."/>
            <person name="Furey T.S."/>
            <person name="DeJong P."/>
            <person name="Dickson M."/>
            <person name="Gordon D."/>
            <person name="Eichler E.E."/>
            <person name="Pennacchio L.A."/>
            <person name="Richardson P."/>
            <person name="Stubbs L."/>
            <person name="Rokhsar D.S."/>
            <person name="Myers R.M."/>
            <person name="Rubin E.M."/>
            <person name="Lucas S.M."/>
        </authorList>
    </citation>
    <scope>NUCLEOTIDE SEQUENCE [LARGE SCALE GENOMIC DNA]</scope>
</reference>
<dbReference type="ExpressionAtlas" id="A0A1W2PRX5">
    <property type="expression patterns" value="baseline and differential"/>
</dbReference>